<protein>
    <submittedName>
        <fullName evidence="2">Uncharacterized protein</fullName>
    </submittedName>
</protein>
<keyword evidence="3" id="KW-1185">Reference proteome</keyword>
<keyword evidence="1" id="KW-1133">Transmembrane helix</keyword>
<comment type="caution">
    <text evidence="2">The sequence shown here is derived from an EMBL/GenBank/DDBJ whole genome shotgun (WGS) entry which is preliminary data.</text>
</comment>
<dbReference type="RefSeq" id="WP_126518799.1">
    <property type="nucleotide sequence ID" value="NZ_RXNU01000002.1"/>
</dbReference>
<dbReference type="Proteomes" id="UP000267448">
    <property type="component" value="Unassembled WGS sequence"/>
</dbReference>
<keyword evidence="1" id="KW-0812">Transmembrane</keyword>
<organism evidence="2 3">
    <name type="scientific">Shewanella canadensis</name>
    <dbReference type="NCBI Taxonomy" id="271096"/>
    <lineage>
        <taxon>Bacteria</taxon>
        <taxon>Pseudomonadati</taxon>
        <taxon>Pseudomonadota</taxon>
        <taxon>Gammaproteobacteria</taxon>
        <taxon>Alteromonadales</taxon>
        <taxon>Shewanellaceae</taxon>
        <taxon>Shewanella</taxon>
    </lineage>
</organism>
<dbReference type="EMBL" id="RXNU01000002">
    <property type="protein sequence ID" value="RTR39856.1"/>
    <property type="molecule type" value="Genomic_DNA"/>
</dbReference>
<sequence length="177" mass="20213">MNGKDSKLDDLIASLPKELIPENDLWDKIDKRLDAPISHMTKRSSHNLWRNAAIACLLLITAFIGQKFFNPLLPLPEVDSALINTLSEIKAQHEIQIAQLQQTSKLVNWQSSPYSSPVETGIDQLREAAKQIYESLKRNPTDKQLWQLWLWAQHREIELLRQGQKLPVSQNSQGATI</sequence>
<gene>
    <name evidence="2" type="ORF">EKG38_03620</name>
</gene>
<feature type="transmembrane region" description="Helical" evidence="1">
    <location>
        <begin position="48"/>
        <end position="69"/>
    </location>
</feature>
<accession>A0A3S0KXJ7</accession>
<evidence type="ECO:0000313" key="2">
    <source>
        <dbReference type="EMBL" id="RTR39856.1"/>
    </source>
</evidence>
<dbReference type="OrthoDB" id="6272562at2"/>
<reference evidence="2 3" key="1">
    <citation type="submission" date="2018-12" db="EMBL/GenBank/DDBJ databases">
        <authorList>
            <person name="Yu L."/>
        </authorList>
    </citation>
    <scope>NUCLEOTIDE SEQUENCE [LARGE SCALE GENOMIC DNA]</scope>
    <source>
        <strain evidence="2 3">HAW-EB2</strain>
    </source>
</reference>
<proteinExistence type="predicted"/>
<name>A0A3S0KXJ7_9GAMM</name>
<evidence type="ECO:0000256" key="1">
    <source>
        <dbReference type="SAM" id="Phobius"/>
    </source>
</evidence>
<dbReference type="AlphaFoldDB" id="A0A3S0KXJ7"/>
<evidence type="ECO:0000313" key="3">
    <source>
        <dbReference type="Proteomes" id="UP000267448"/>
    </source>
</evidence>
<keyword evidence="1" id="KW-0472">Membrane</keyword>